<dbReference type="GO" id="GO:0004459">
    <property type="term" value="F:L-lactate dehydrogenase (NAD+) activity"/>
    <property type="evidence" value="ECO:0007669"/>
    <property type="project" value="TreeGrafter"/>
</dbReference>
<dbReference type="RefSeq" id="WP_010620066.1">
    <property type="nucleotide sequence ID" value="NZ_CP042371.1"/>
</dbReference>
<evidence type="ECO:0000259" key="2">
    <source>
        <dbReference type="Pfam" id="PF02866"/>
    </source>
</evidence>
<comment type="caution">
    <text evidence="3">The sequence shown here is derived from an EMBL/GenBank/DDBJ whole genome shotgun (WGS) entry which is preliminary data.</text>
</comment>
<organism evidence="3 4">
    <name type="scientific">Secundilactobacillus malefermentans</name>
    <dbReference type="NCBI Taxonomy" id="176292"/>
    <lineage>
        <taxon>Bacteria</taxon>
        <taxon>Bacillati</taxon>
        <taxon>Bacillota</taxon>
        <taxon>Bacilli</taxon>
        <taxon>Lactobacillales</taxon>
        <taxon>Lactobacillaceae</taxon>
        <taxon>Secundilactobacillus</taxon>
    </lineage>
</organism>
<evidence type="ECO:0000313" key="4">
    <source>
        <dbReference type="Proteomes" id="UP000294854"/>
    </source>
</evidence>
<dbReference type="InterPro" id="IPR015955">
    <property type="entry name" value="Lactate_DH/Glyco_Ohase_4_C"/>
</dbReference>
<reference evidence="3 4" key="1">
    <citation type="journal article" date="2019" name="Appl. Microbiol. Biotechnol.">
        <title>Uncovering carbohydrate metabolism through a genotype-phenotype association study of 56 lactic acid bacteria genomes.</title>
        <authorList>
            <person name="Buron-Moles G."/>
            <person name="Chailyan A."/>
            <person name="Dolejs I."/>
            <person name="Forster J."/>
            <person name="Miks M.H."/>
        </authorList>
    </citation>
    <scope>NUCLEOTIDE SEQUENCE [LARGE SCALE GENOMIC DNA]</scope>
    <source>
        <strain evidence="3 4">ATCC 49373</strain>
    </source>
</reference>
<feature type="domain" description="Lactate/malate dehydrogenase C-terminal" evidence="2">
    <location>
        <begin position="164"/>
        <end position="308"/>
    </location>
</feature>
<gene>
    <name evidence="3" type="ORF">C5L31_001016</name>
</gene>
<protein>
    <recommendedName>
        <fullName evidence="2">Lactate/malate dehydrogenase C-terminal domain-containing protein</fullName>
    </recommendedName>
</protein>
<dbReference type="Pfam" id="PF02866">
    <property type="entry name" value="Ldh_1_C"/>
    <property type="match status" value="1"/>
</dbReference>
<dbReference type="GO" id="GO:0006089">
    <property type="term" value="P:lactate metabolic process"/>
    <property type="evidence" value="ECO:0007669"/>
    <property type="project" value="TreeGrafter"/>
</dbReference>
<dbReference type="EMBL" id="PUFO01000068">
    <property type="protein sequence ID" value="TDG75139.1"/>
    <property type="molecule type" value="Genomic_DNA"/>
</dbReference>
<dbReference type="SUPFAM" id="SSF56327">
    <property type="entry name" value="LDH C-terminal domain-like"/>
    <property type="match status" value="1"/>
</dbReference>
<dbReference type="Proteomes" id="UP000294854">
    <property type="component" value="Unassembled WGS sequence"/>
</dbReference>
<dbReference type="STRING" id="1122149.FD44_GL000621"/>
<evidence type="ECO:0000256" key="1">
    <source>
        <dbReference type="ARBA" id="ARBA00006054"/>
    </source>
</evidence>
<name>A0A4R5NKE4_9LACO</name>
<dbReference type="InterPro" id="IPR036291">
    <property type="entry name" value="NAD(P)-bd_dom_sf"/>
</dbReference>
<dbReference type="Gene3D" id="3.40.50.720">
    <property type="entry name" value="NAD(P)-binding Rossmann-like Domain"/>
    <property type="match status" value="1"/>
</dbReference>
<dbReference type="InterPro" id="IPR022383">
    <property type="entry name" value="Lactate/malate_DH_C"/>
</dbReference>
<sequence length="319" mass="34952">MAVKIVLAGESDYIRNFLKLAIGAKLPLNLVVLPDDEADVESLQGIITASQVVDQIDISMGATADFSDSKIAIIFQRNLPENVKLESFPNELEVLQKNLPKFRQRINEAIENGFGGKFIISGFLDEILTYFAWRFSGMDKTSIIGAGAYPQSLLLQSLIQDQLVVGKQDVNVSVVGRASEPLIAWSRTYVGPTPLLMYLANDDSNFSAQDLAALEAETTAIDLINNQTLQGLAVMDILRAITLKKSAIMSVSNIQEAENPSDSFASSTPVLVDHRGVTKLTDLTLSENEQSQYEQIEKKIKTLINTIENGGLETKVDEN</sequence>
<dbReference type="SUPFAM" id="SSF51735">
    <property type="entry name" value="NAD(P)-binding Rossmann-fold domains"/>
    <property type="match status" value="1"/>
</dbReference>
<evidence type="ECO:0000313" key="3">
    <source>
        <dbReference type="EMBL" id="TDG75139.1"/>
    </source>
</evidence>
<dbReference type="OrthoDB" id="2318352at2"/>
<dbReference type="PANTHER" id="PTHR43128:SF16">
    <property type="entry name" value="L-LACTATE DEHYDROGENASE"/>
    <property type="match status" value="1"/>
</dbReference>
<accession>A0A4R5NKE4</accession>
<keyword evidence="4" id="KW-1185">Reference proteome</keyword>
<comment type="similarity">
    <text evidence="1">Belongs to the LDH/MDH superfamily. LDH family.</text>
</comment>
<dbReference type="Gene3D" id="3.90.110.10">
    <property type="entry name" value="Lactate dehydrogenase/glycoside hydrolase, family 4, C-terminal"/>
    <property type="match status" value="1"/>
</dbReference>
<proteinExistence type="inferred from homology"/>
<dbReference type="PANTHER" id="PTHR43128">
    <property type="entry name" value="L-2-HYDROXYCARBOXYLATE DEHYDROGENASE (NAD(P)(+))"/>
    <property type="match status" value="1"/>
</dbReference>
<dbReference type="AlphaFoldDB" id="A0A4R5NKE4"/>